<keyword evidence="6" id="KW-1185">Reference proteome</keyword>
<proteinExistence type="inferred from homology"/>
<comment type="caution">
    <text evidence="5">The sequence shown here is derived from an EMBL/GenBank/DDBJ whole genome shotgun (WGS) entry which is preliminary data.</text>
</comment>
<dbReference type="PANTHER" id="PTHR43792">
    <property type="entry name" value="GNAT FAMILY, PUTATIVE (AFU_ORTHOLOGUE AFUA_3G00765)-RELATED-RELATED"/>
    <property type="match status" value="1"/>
</dbReference>
<evidence type="ECO:0000256" key="1">
    <source>
        <dbReference type="ARBA" id="ARBA00022679"/>
    </source>
</evidence>
<keyword evidence="1 5" id="KW-0808">Transferase</keyword>
<dbReference type="InterPro" id="IPR051531">
    <property type="entry name" value="N-acetyltransferase"/>
</dbReference>
<evidence type="ECO:0000256" key="3">
    <source>
        <dbReference type="ARBA" id="ARBA00038502"/>
    </source>
</evidence>
<dbReference type="GO" id="GO:0008999">
    <property type="term" value="F:protein-N-terminal-alanine acetyltransferase activity"/>
    <property type="evidence" value="ECO:0007669"/>
    <property type="project" value="UniProtKB-EC"/>
</dbReference>
<dbReference type="InterPro" id="IPR016181">
    <property type="entry name" value="Acyl_CoA_acyltransferase"/>
</dbReference>
<dbReference type="InterPro" id="IPR000182">
    <property type="entry name" value="GNAT_dom"/>
</dbReference>
<evidence type="ECO:0000313" key="5">
    <source>
        <dbReference type="EMBL" id="MDQ0470398.1"/>
    </source>
</evidence>
<sequence length="195" mass="22024">MSFLRPLSFSDLLPALHGAGVELRAPQMRHYDAWAALRSDSRAFLTPWEPTWPPADLTRLAYRVRLRRYARDVRADAAYPYFIFRAADGALMGGLTLGQVRRGVSQSASLGYWMGEAYAGRGHMTAAVRALAPHAFGPMQLRRIEAACLPNNERSIRLLERVGFTREGYARSYLCINGEWRDHLLYALLATDPLR</sequence>
<dbReference type="PROSITE" id="PS51186">
    <property type="entry name" value="GNAT"/>
    <property type="match status" value="1"/>
</dbReference>
<dbReference type="Gene3D" id="3.40.630.30">
    <property type="match status" value="1"/>
</dbReference>
<protein>
    <submittedName>
        <fullName evidence="5">Ribosomal-protein-alanine N-acetyltransferase</fullName>
        <ecNumber evidence="5">2.3.1.267</ecNumber>
    </submittedName>
</protein>
<organism evidence="5 6">
    <name type="scientific">Labrys wisconsinensis</name>
    <dbReference type="NCBI Taxonomy" id="425677"/>
    <lineage>
        <taxon>Bacteria</taxon>
        <taxon>Pseudomonadati</taxon>
        <taxon>Pseudomonadota</taxon>
        <taxon>Alphaproteobacteria</taxon>
        <taxon>Hyphomicrobiales</taxon>
        <taxon>Xanthobacteraceae</taxon>
        <taxon>Labrys</taxon>
    </lineage>
</organism>
<name>A0ABU0JAC8_9HYPH</name>
<evidence type="ECO:0000256" key="2">
    <source>
        <dbReference type="ARBA" id="ARBA00023315"/>
    </source>
</evidence>
<dbReference type="EMBL" id="JAUSVX010000006">
    <property type="protein sequence ID" value="MDQ0470398.1"/>
    <property type="molecule type" value="Genomic_DNA"/>
</dbReference>
<dbReference type="SUPFAM" id="SSF55729">
    <property type="entry name" value="Acyl-CoA N-acyltransferases (Nat)"/>
    <property type="match status" value="1"/>
</dbReference>
<dbReference type="EC" id="2.3.1.267" evidence="5"/>
<keyword evidence="2 5" id="KW-0012">Acyltransferase</keyword>
<gene>
    <name evidence="5" type="ORF">QO011_003417</name>
</gene>
<feature type="domain" description="N-acetyltransferase" evidence="4">
    <location>
        <begin position="21"/>
        <end position="191"/>
    </location>
</feature>
<dbReference type="RefSeq" id="WP_307274356.1">
    <property type="nucleotide sequence ID" value="NZ_JAUSVX010000006.1"/>
</dbReference>
<comment type="similarity">
    <text evidence="3">Belongs to the acetyltransferase family. RimJ subfamily.</text>
</comment>
<evidence type="ECO:0000313" key="6">
    <source>
        <dbReference type="Proteomes" id="UP001242480"/>
    </source>
</evidence>
<dbReference type="PANTHER" id="PTHR43792:SF8">
    <property type="entry name" value="[RIBOSOMAL PROTEIN US5]-ALANINE N-ACETYLTRANSFERASE"/>
    <property type="match status" value="1"/>
</dbReference>
<dbReference type="Proteomes" id="UP001242480">
    <property type="component" value="Unassembled WGS sequence"/>
</dbReference>
<reference evidence="5 6" key="1">
    <citation type="submission" date="2023-07" db="EMBL/GenBank/DDBJ databases">
        <title>Genomic Encyclopedia of Type Strains, Phase IV (KMG-IV): sequencing the most valuable type-strain genomes for metagenomic binning, comparative biology and taxonomic classification.</title>
        <authorList>
            <person name="Goeker M."/>
        </authorList>
    </citation>
    <scope>NUCLEOTIDE SEQUENCE [LARGE SCALE GENOMIC DNA]</scope>
    <source>
        <strain evidence="5 6">DSM 19619</strain>
    </source>
</reference>
<dbReference type="Pfam" id="PF13302">
    <property type="entry name" value="Acetyltransf_3"/>
    <property type="match status" value="1"/>
</dbReference>
<accession>A0ABU0JAC8</accession>
<evidence type="ECO:0000259" key="4">
    <source>
        <dbReference type="PROSITE" id="PS51186"/>
    </source>
</evidence>